<dbReference type="SUPFAM" id="SSF53474">
    <property type="entry name" value="alpha/beta-Hydrolases"/>
    <property type="match status" value="1"/>
</dbReference>
<comment type="caution">
    <text evidence="5">The sequence shown here is derived from an EMBL/GenBank/DDBJ whole genome shotgun (WGS) entry which is preliminary data.</text>
</comment>
<dbReference type="PANTHER" id="PTHR23024:SF393">
    <property type="entry name" value="OS08G0547800 PROTEIN"/>
    <property type="match status" value="1"/>
</dbReference>
<dbReference type="InterPro" id="IPR029058">
    <property type="entry name" value="AB_hydrolase_fold"/>
</dbReference>
<keyword evidence="2" id="KW-0378">Hydrolase</keyword>
<dbReference type="InterPro" id="IPR050466">
    <property type="entry name" value="Carboxylest/Gibb_receptor"/>
</dbReference>
<dbReference type="GO" id="GO:0016787">
    <property type="term" value="F:hydrolase activity"/>
    <property type="evidence" value="ECO:0007669"/>
    <property type="project" value="UniProtKB-KW"/>
</dbReference>
<sequence>MAPMDSSDNPSNNSNLFLQIVEHPDGTITRPFVPESSPNPNPPVLSKDLPLNPSHGTYLRLYLPADVSQSQKLPVVLFFHGGGFVLFSPSAAFYHGFCEAMAASLPALVISASYRLAPETRLPGAYEDAIEALLWVQSQAMDPASIDPWLKRGDFSKFFLMGSSSGGNTAYHTALRAKSLDLTPVQLSGVILNQPYFGGVERTQSEASSKEDLMLPLRANDTLWRLALPIGSNKDHAFANPVKAGLSGAVGMVKCMVVGCKGDPLLDRQKLFAELLEKEGVEVVKRLNGTGFHAIELFVPDKAEALFKEARAFVYGA</sequence>
<protein>
    <submittedName>
        <fullName evidence="5">Putative carboxylesterase 8</fullName>
    </submittedName>
</protein>
<dbReference type="AlphaFoldDB" id="A0A833QTK4"/>
<feature type="region of interest" description="Disordered" evidence="3">
    <location>
        <begin position="28"/>
        <end position="49"/>
    </location>
</feature>
<dbReference type="Proteomes" id="UP000623129">
    <property type="component" value="Unassembled WGS sequence"/>
</dbReference>
<accession>A0A833QTK4</accession>
<feature type="domain" description="Alpha/beta hydrolase fold-3" evidence="4">
    <location>
        <begin position="76"/>
        <end position="293"/>
    </location>
</feature>
<dbReference type="EMBL" id="SWLB01000021">
    <property type="protein sequence ID" value="KAF3324996.1"/>
    <property type="molecule type" value="Genomic_DNA"/>
</dbReference>
<dbReference type="Gene3D" id="3.40.50.1820">
    <property type="entry name" value="alpha/beta hydrolase"/>
    <property type="match status" value="1"/>
</dbReference>
<dbReference type="PANTHER" id="PTHR23024">
    <property type="entry name" value="ARYLACETAMIDE DEACETYLASE"/>
    <property type="match status" value="1"/>
</dbReference>
<keyword evidence="6" id="KW-1185">Reference proteome</keyword>
<evidence type="ECO:0000313" key="6">
    <source>
        <dbReference type="Proteomes" id="UP000623129"/>
    </source>
</evidence>
<comment type="similarity">
    <text evidence="1">Belongs to the 'GDXG' lipolytic enzyme family.</text>
</comment>
<gene>
    <name evidence="5" type="ORF">FCM35_KLT11153</name>
</gene>
<dbReference type="InterPro" id="IPR013094">
    <property type="entry name" value="AB_hydrolase_3"/>
</dbReference>
<proteinExistence type="inferred from homology"/>
<evidence type="ECO:0000259" key="4">
    <source>
        <dbReference type="Pfam" id="PF07859"/>
    </source>
</evidence>
<dbReference type="Pfam" id="PF07859">
    <property type="entry name" value="Abhydrolase_3"/>
    <property type="match status" value="1"/>
</dbReference>
<evidence type="ECO:0000313" key="5">
    <source>
        <dbReference type="EMBL" id="KAF3324996.1"/>
    </source>
</evidence>
<name>A0A833QTK4_9POAL</name>
<dbReference type="PROSITE" id="PS01173">
    <property type="entry name" value="LIPASE_GDXG_HIS"/>
    <property type="match status" value="1"/>
</dbReference>
<reference evidence="5" key="1">
    <citation type="submission" date="2020-01" db="EMBL/GenBank/DDBJ databases">
        <title>Genome sequence of Kobresia littledalei, the first chromosome-level genome in the family Cyperaceae.</title>
        <authorList>
            <person name="Qu G."/>
        </authorList>
    </citation>
    <scope>NUCLEOTIDE SEQUENCE</scope>
    <source>
        <strain evidence="5">C.B.Clarke</strain>
        <tissue evidence="5">Leaf</tissue>
    </source>
</reference>
<evidence type="ECO:0000256" key="3">
    <source>
        <dbReference type="SAM" id="MobiDB-lite"/>
    </source>
</evidence>
<evidence type="ECO:0000256" key="1">
    <source>
        <dbReference type="ARBA" id="ARBA00010515"/>
    </source>
</evidence>
<organism evidence="5 6">
    <name type="scientific">Carex littledalei</name>
    <dbReference type="NCBI Taxonomy" id="544730"/>
    <lineage>
        <taxon>Eukaryota</taxon>
        <taxon>Viridiplantae</taxon>
        <taxon>Streptophyta</taxon>
        <taxon>Embryophyta</taxon>
        <taxon>Tracheophyta</taxon>
        <taxon>Spermatophyta</taxon>
        <taxon>Magnoliopsida</taxon>
        <taxon>Liliopsida</taxon>
        <taxon>Poales</taxon>
        <taxon>Cyperaceae</taxon>
        <taxon>Cyperoideae</taxon>
        <taxon>Cariceae</taxon>
        <taxon>Carex</taxon>
        <taxon>Carex subgen. Euthyceras</taxon>
    </lineage>
</organism>
<dbReference type="InterPro" id="IPR002168">
    <property type="entry name" value="Lipase_GDXG_HIS_AS"/>
</dbReference>
<dbReference type="OrthoDB" id="408631at2759"/>
<evidence type="ECO:0000256" key="2">
    <source>
        <dbReference type="ARBA" id="ARBA00022801"/>
    </source>
</evidence>